<accession>A0A2T0YAP7</accession>
<dbReference type="OrthoDB" id="4964215at2"/>
<dbReference type="Proteomes" id="UP000238217">
    <property type="component" value="Unassembled WGS sequence"/>
</dbReference>
<dbReference type="AlphaFoldDB" id="A0A2T0YAP7"/>
<name>A0A2T0YAP7_9MICC</name>
<dbReference type="EMBL" id="PVTY01000031">
    <property type="protein sequence ID" value="PRZ11776.1"/>
    <property type="molecule type" value="Genomic_DNA"/>
</dbReference>
<feature type="region of interest" description="Disordered" evidence="1">
    <location>
        <begin position="160"/>
        <end position="195"/>
    </location>
</feature>
<keyword evidence="3" id="KW-1185">Reference proteome</keyword>
<sequence length="312" mass="34119">MSVTIYAYRNLLWLNQQVREVIPVAAVPHQVMPPDEEEFARAEMDKLGWLRPGEKTLGGYPDWSLSTEGSRQARRSTAKYPVYSAAYEILHAIPRERFGSLPGAEDAFEDSFRDPVLERAFTEDEIHAAAKLLHQQGHIKAEESHGAGLLRLEITASGEDEREEHYVPGLRVGSSPAETASNTEHHVPGLRGDSSPAERTFNTHINISGGTFGAAQFGANNSAHVENVGSEIHQHFQELRELAHSAPVSESEREEVLGQITQLEEVAKSGNAADFETLKNNLLGGFASRLGHEAALKLLALSPLISGLGNSF</sequence>
<gene>
    <name evidence="2" type="ORF">BCL67_1317</name>
</gene>
<comment type="caution">
    <text evidence="2">The sequence shown here is derived from an EMBL/GenBank/DDBJ whole genome shotgun (WGS) entry which is preliminary data.</text>
</comment>
<dbReference type="RefSeq" id="WP_106124104.1">
    <property type="nucleotide sequence ID" value="NZ_PVTY01000031.1"/>
</dbReference>
<organism evidence="2 3">
    <name type="scientific">Nesterenkonia sandarakina</name>
    <dbReference type="NCBI Taxonomy" id="272918"/>
    <lineage>
        <taxon>Bacteria</taxon>
        <taxon>Bacillati</taxon>
        <taxon>Actinomycetota</taxon>
        <taxon>Actinomycetes</taxon>
        <taxon>Micrococcales</taxon>
        <taxon>Micrococcaceae</taxon>
        <taxon>Nesterenkonia</taxon>
    </lineage>
</organism>
<evidence type="ECO:0000313" key="3">
    <source>
        <dbReference type="Proteomes" id="UP000238217"/>
    </source>
</evidence>
<proteinExistence type="predicted"/>
<evidence type="ECO:0000313" key="2">
    <source>
        <dbReference type="EMBL" id="PRZ11776.1"/>
    </source>
</evidence>
<evidence type="ECO:0000256" key="1">
    <source>
        <dbReference type="SAM" id="MobiDB-lite"/>
    </source>
</evidence>
<protein>
    <submittedName>
        <fullName evidence="2">Uncharacterized protein</fullName>
    </submittedName>
</protein>
<reference evidence="2 3" key="1">
    <citation type="submission" date="2018-03" db="EMBL/GenBank/DDBJ databases">
        <title>Comparative analysis of microorganisms from saline springs in Andes Mountain Range, Colombia.</title>
        <authorList>
            <person name="Rubin E."/>
        </authorList>
    </citation>
    <scope>NUCLEOTIDE SEQUENCE [LARGE SCALE GENOMIC DNA]</scope>
    <source>
        <strain evidence="2 3">CG 35</strain>
    </source>
</reference>